<dbReference type="PROSITE" id="PS52012">
    <property type="entry name" value="CFEM"/>
    <property type="match status" value="1"/>
</dbReference>
<feature type="chain" id="PRO_5041213500" description="CFEM domain-containing protein" evidence="16">
    <location>
        <begin position="20"/>
        <end position="186"/>
    </location>
</feature>
<dbReference type="PANTHER" id="PTHR37928">
    <property type="entry name" value="CFEM DOMAIN PROTEIN (AFU_ORTHOLOGUE AFUA_6G14090)"/>
    <property type="match status" value="1"/>
</dbReference>
<keyword evidence="8 15" id="KW-0479">Metal-binding</keyword>
<keyword evidence="19" id="KW-1185">Reference proteome</keyword>
<dbReference type="GO" id="GO:0005886">
    <property type="term" value="C:plasma membrane"/>
    <property type="evidence" value="ECO:0007669"/>
    <property type="project" value="UniProtKB-SubCell"/>
</dbReference>
<dbReference type="InterPro" id="IPR051735">
    <property type="entry name" value="CFEM_domain"/>
</dbReference>
<evidence type="ECO:0000256" key="4">
    <source>
        <dbReference type="ARBA" id="ARBA00022475"/>
    </source>
</evidence>
<evidence type="ECO:0000313" key="19">
    <source>
        <dbReference type="Proteomes" id="UP001174694"/>
    </source>
</evidence>
<proteinExistence type="inferred from homology"/>
<feature type="signal peptide" evidence="16">
    <location>
        <begin position="1"/>
        <end position="19"/>
    </location>
</feature>
<evidence type="ECO:0000256" key="15">
    <source>
        <dbReference type="PROSITE-ProRule" id="PRU01356"/>
    </source>
</evidence>
<reference evidence="18" key="1">
    <citation type="submission" date="2022-07" db="EMBL/GenBank/DDBJ databases">
        <title>Fungi with potential for degradation of polypropylene.</title>
        <authorList>
            <person name="Gostincar C."/>
        </authorList>
    </citation>
    <scope>NUCLEOTIDE SEQUENCE</scope>
    <source>
        <strain evidence="18">EXF-13308</strain>
    </source>
</reference>
<dbReference type="AlphaFoldDB" id="A0AA38RZM2"/>
<evidence type="ECO:0000256" key="6">
    <source>
        <dbReference type="ARBA" id="ARBA00022617"/>
    </source>
</evidence>
<evidence type="ECO:0000256" key="1">
    <source>
        <dbReference type="ARBA" id="ARBA00004609"/>
    </source>
</evidence>
<keyword evidence="11" id="KW-0472">Membrane</keyword>
<evidence type="ECO:0000256" key="12">
    <source>
        <dbReference type="ARBA" id="ARBA00023157"/>
    </source>
</evidence>
<keyword evidence="7" id="KW-0336">GPI-anchor</keyword>
<comment type="caution">
    <text evidence="18">The sequence shown here is derived from an EMBL/GenBank/DDBJ whole genome shotgun (WGS) entry which is preliminary data.</text>
</comment>
<comment type="caution">
    <text evidence="15">Lacks conserved residue(s) required for the propagation of feature annotation.</text>
</comment>
<dbReference type="GO" id="GO:0005576">
    <property type="term" value="C:extracellular region"/>
    <property type="evidence" value="ECO:0007669"/>
    <property type="project" value="UniProtKB-SubCell"/>
</dbReference>
<dbReference type="InterPro" id="IPR008427">
    <property type="entry name" value="Extracellular_membr_CFEM_dom"/>
</dbReference>
<dbReference type="GO" id="GO:0046872">
    <property type="term" value="F:metal ion binding"/>
    <property type="evidence" value="ECO:0007669"/>
    <property type="project" value="UniProtKB-UniRule"/>
</dbReference>
<feature type="domain" description="CFEM" evidence="17">
    <location>
        <begin position="1"/>
        <end position="117"/>
    </location>
</feature>
<keyword evidence="9 16" id="KW-0732">Signal</keyword>
<evidence type="ECO:0000256" key="3">
    <source>
        <dbReference type="ARBA" id="ARBA00010031"/>
    </source>
</evidence>
<evidence type="ECO:0000259" key="17">
    <source>
        <dbReference type="PROSITE" id="PS52012"/>
    </source>
</evidence>
<evidence type="ECO:0000256" key="2">
    <source>
        <dbReference type="ARBA" id="ARBA00004613"/>
    </source>
</evidence>
<evidence type="ECO:0000256" key="8">
    <source>
        <dbReference type="ARBA" id="ARBA00022723"/>
    </source>
</evidence>
<dbReference type="EMBL" id="JANBVO010000002">
    <property type="protein sequence ID" value="KAJ9156052.1"/>
    <property type="molecule type" value="Genomic_DNA"/>
</dbReference>
<dbReference type="Proteomes" id="UP001174694">
    <property type="component" value="Unassembled WGS sequence"/>
</dbReference>
<keyword evidence="6 15" id="KW-0349">Heme</keyword>
<accession>A0AA38RZM2</accession>
<gene>
    <name evidence="18" type="ORF">NKR23_g1169</name>
</gene>
<keyword evidence="14" id="KW-0449">Lipoprotein</keyword>
<evidence type="ECO:0000256" key="11">
    <source>
        <dbReference type="ARBA" id="ARBA00023136"/>
    </source>
</evidence>
<evidence type="ECO:0000256" key="10">
    <source>
        <dbReference type="ARBA" id="ARBA00023004"/>
    </source>
</evidence>
<comment type="subcellular location">
    <subcellularLocation>
        <location evidence="1">Cell membrane</location>
        <topology evidence="1">Lipid-anchor</topology>
        <topology evidence="1">GPI-anchor</topology>
    </subcellularLocation>
    <subcellularLocation>
        <location evidence="2">Secreted</location>
    </subcellularLocation>
</comment>
<evidence type="ECO:0000256" key="13">
    <source>
        <dbReference type="ARBA" id="ARBA00023180"/>
    </source>
</evidence>
<evidence type="ECO:0000256" key="7">
    <source>
        <dbReference type="ARBA" id="ARBA00022622"/>
    </source>
</evidence>
<organism evidence="18 19">
    <name type="scientific">Pleurostoma richardsiae</name>
    <dbReference type="NCBI Taxonomy" id="41990"/>
    <lineage>
        <taxon>Eukaryota</taxon>
        <taxon>Fungi</taxon>
        <taxon>Dikarya</taxon>
        <taxon>Ascomycota</taxon>
        <taxon>Pezizomycotina</taxon>
        <taxon>Sordariomycetes</taxon>
        <taxon>Sordariomycetidae</taxon>
        <taxon>Calosphaeriales</taxon>
        <taxon>Pleurostomataceae</taxon>
        <taxon>Pleurostoma</taxon>
    </lineage>
</organism>
<name>A0AA38RZM2_9PEZI</name>
<keyword evidence="10 15" id="KW-0408">Iron</keyword>
<keyword evidence="5" id="KW-0964">Secreted</keyword>
<evidence type="ECO:0000256" key="5">
    <source>
        <dbReference type="ARBA" id="ARBA00022525"/>
    </source>
</evidence>
<feature type="binding site" description="axial binding residue" evidence="15">
    <location>
        <position position="51"/>
    </location>
    <ligand>
        <name>heme</name>
        <dbReference type="ChEBI" id="CHEBI:30413"/>
    </ligand>
    <ligandPart>
        <name>Fe</name>
        <dbReference type="ChEBI" id="CHEBI:18248"/>
    </ligandPart>
</feature>
<evidence type="ECO:0000256" key="14">
    <source>
        <dbReference type="ARBA" id="ARBA00023288"/>
    </source>
</evidence>
<sequence length="186" mass="17951">MRVASLFLAGLLAARGTVAQDCVNVALSAIPSCAQGCFLNGAPSVGCGGTDFACQCGKEAALYAAIEGCVFSSCPSASYQAVIDGASLVCECAAPTTAVSVSGYSGYSAISGSLVPRSFAAAAPATTTTATATTATAGAVTVSASTTASTPSATVVTVSGAVYGIRTEPGHAFAAVGLALFLTIAL</sequence>
<evidence type="ECO:0000256" key="9">
    <source>
        <dbReference type="ARBA" id="ARBA00022729"/>
    </source>
</evidence>
<keyword evidence="4" id="KW-1003">Cell membrane</keyword>
<protein>
    <recommendedName>
        <fullName evidence="17">CFEM domain-containing protein</fullName>
    </recommendedName>
</protein>
<dbReference type="GO" id="GO:0098552">
    <property type="term" value="C:side of membrane"/>
    <property type="evidence" value="ECO:0007669"/>
    <property type="project" value="UniProtKB-KW"/>
</dbReference>
<keyword evidence="12 15" id="KW-1015">Disulfide bond</keyword>
<comment type="similarity">
    <text evidence="3">Belongs to the RBT5 family.</text>
</comment>
<feature type="disulfide bond" evidence="15">
    <location>
        <begin position="47"/>
        <end position="54"/>
    </location>
</feature>
<evidence type="ECO:0000256" key="16">
    <source>
        <dbReference type="SAM" id="SignalP"/>
    </source>
</evidence>
<dbReference type="Pfam" id="PF05730">
    <property type="entry name" value="CFEM"/>
    <property type="match status" value="1"/>
</dbReference>
<evidence type="ECO:0000313" key="18">
    <source>
        <dbReference type="EMBL" id="KAJ9156052.1"/>
    </source>
</evidence>
<keyword evidence="13" id="KW-0325">Glycoprotein</keyword>
<dbReference type="PANTHER" id="PTHR37928:SF2">
    <property type="entry name" value="GPI ANCHORED CFEM DOMAIN PROTEIN (AFU_ORTHOLOGUE AFUA_6G10580)"/>
    <property type="match status" value="1"/>
</dbReference>
<dbReference type="SMART" id="SM00747">
    <property type="entry name" value="CFEM"/>
    <property type="match status" value="1"/>
</dbReference>